<dbReference type="Gene3D" id="3.40.50.1980">
    <property type="entry name" value="Nitrogenase molybdenum iron protein domain"/>
    <property type="match status" value="2"/>
</dbReference>
<evidence type="ECO:0000256" key="3">
    <source>
        <dbReference type="ARBA" id="ARBA00012965"/>
    </source>
</evidence>
<evidence type="ECO:0000256" key="4">
    <source>
        <dbReference type="ARBA" id="ARBA00022723"/>
    </source>
</evidence>
<dbReference type="SUPFAM" id="SSF53720">
    <property type="entry name" value="ALDH-like"/>
    <property type="match status" value="1"/>
</dbReference>
<keyword evidence="4 8" id="KW-0479">Metal-binding</keyword>
<evidence type="ECO:0000256" key="8">
    <source>
        <dbReference type="HAMAP-Rule" id="MF_01024"/>
    </source>
</evidence>
<feature type="binding site" evidence="8">
    <location>
        <position position="127"/>
    </location>
    <ligand>
        <name>NAD(+)</name>
        <dbReference type="ChEBI" id="CHEBI:57540"/>
    </ligand>
</feature>
<organism evidence="11 12">
    <name type="scientific">Trichormus variabilis N2B</name>
    <dbReference type="NCBI Taxonomy" id="2681315"/>
    <lineage>
        <taxon>Bacteria</taxon>
        <taxon>Bacillati</taxon>
        <taxon>Cyanobacteriota</taxon>
        <taxon>Cyanophyceae</taxon>
        <taxon>Nostocales</taxon>
        <taxon>Nostocaceae</taxon>
        <taxon>Trichormus</taxon>
    </lineage>
</organism>
<evidence type="ECO:0000256" key="10">
    <source>
        <dbReference type="RuleBase" id="RU004175"/>
    </source>
</evidence>
<proteinExistence type="inferred from homology"/>
<dbReference type="InterPro" id="IPR016161">
    <property type="entry name" value="Ald_DH/histidinol_DH"/>
</dbReference>
<feature type="binding site" evidence="8">
    <location>
        <position position="256"/>
    </location>
    <ligand>
        <name>Zn(2+)</name>
        <dbReference type="ChEBI" id="CHEBI:29105"/>
    </ligand>
</feature>
<feature type="binding site" evidence="8">
    <location>
        <position position="417"/>
    </location>
    <ligand>
        <name>Zn(2+)</name>
        <dbReference type="ChEBI" id="CHEBI:29105"/>
    </ligand>
</feature>
<dbReference type="PANTHER" id="PTHR21256">
    <property type="entry name" value="HISTIDINOL DEHYDROGENASE HDH"/>
    <property type="match status" value="1"/>
</dbReference>
<keyword evidence="8" id="KW-0028">Amino-acid biosynthesis</keyword>
<feature type="binding site" evidence="8">
    <location>
        <position position="259"/>
    </location>
    <ligand>
        <name>substrate</name>
    </ligand>
</feature>
<dbReference type="PROSITE" id="PS00611">
    <property type="entry name" value="HISOL_DEHYDROGENASE"/>
    <property type="match status" value="1"/>
</dbReference>
<keyword evidence="5 8" id="KW-0862">Zinc</keyword>
<dbReference type="Gene3D" id="1.20.5.1300">
    <property type="match status" value="1"/>
</dbReference>
<dbReference type="Pfam" id="PF00815">
    <property type="entry name" value="Histidinol_dh"/>
    <property type="match status" value="1"/>
</dbReference>
<keyword evidence="6 8" id="KW-0560">Oxidoreductase</keyword>
<comment type="similarity">
    <text evidence="2 8 9 10">Belongs to the histidinol dehydrogenase family.</text>
</comment>
<dbReference type="EC" id="1.1.1.23" evidence="3 8"/>
<evidence type="ECO:0000256" key="6">
    <source>
        <dbReference type="ARBA" id="ARBA00023002"/>
    </source>
</evidence>
<feature type="binding site" evidence="8">
    <location>
        <position position="358"/>
    </location>
    <ligand>
        <name>Zn(2+)</name>
        <dbReference type="ChEBI" id="CHEBI:29105"/>
    </ligand>
</feature>
<dbReference type="NCBIfam" id="TIGR00069">
    <property type="entry name" value="hisD"/>
    <property type="match status" value="1"/>
</dbReference>
<feature type="binding site" evidence="8">
    <location>
        <position position="325"/>
    </location>
    <ligand>
        <name>substrate</name>
    </ligand>
</feature>
<dbReference type="InterPro" id="IPR001692">
    <property type="entry name" value="Histidinol_DH_CS"/>
</dbReference>
<feature type="binding site" evidence="8">
    <location>
        <position position="188"/>
    </location>
    <ligand>
        <name>NAD(+)</name>
        <dbReference type="ChEBI" id="CHEBI:57540"/>
    </ligand>
</feature>
<evidence type="ECO:0000313" key="12">
    <source>
        <dbReference type="Proteomes" id="UP000570851"/>
    </source>
</evidence>
<keyword evidence="12" id="KW-1185">Reference proteome</keyword>
<evidence type="ECO:0000256" key="5">
    <source>
        <dbReference type="ARBA" id="ARBA00022833"/>
    </source>
</evidence>
<dbReference type="CDD" id="cd06572">
    <property type="entry name" value="Histidinol_dh"/>
    <property type="match status" value="1"/>
</dbReference>
<feature type="binding site" evidence="8">
    <location>
        <position position="259"/>
    </location>
    <ligand>
        <name>Zn(2+)</name>
        <dbReference type="ChEBI" id="CHEBI:29105"/>
    </ligand>
</feature>
<evidence type="ECO:0000256" key="1">
    <source>
        <dbReference type="ARBA" id="ARBA00003850"/>
    </source>
</evidence>
<reference evidence="11 12" key="1">
    <citation type="submission" date="2019-11" db="EMBL/GenBank/DDBJ databases">
        <title>Comparison of genomes from free-living endosymbiotic cyanobacteria isolated from Azolla.</title>
        <authorList>
            <person name="Thiel T."/>
            <person name="Pratte B."/>
        </authorList>
    </citation>
    <scope>NUCLEOTIDE SEQUENCE [LARGE SCALE GENOMIC DNA]</scope>
    <source>
        <strain evidence="11 12">N2B</strain>
    </source>
</reference>
<keyword evidence="8" id="KW-0520">NAD</keyword>
<dbReference type="HAMAP" id="MF_01024">
    <property type="entry name" value="HisD"/>
    <property type="match status" value="1"/>
</dbReference>
<comment type="pathway">
    <text evidence="8">Amino-acid biosynthesis; L-histidine biosynthesis; L-histidine from 5-phospho-alpha-D-ribose 1-diphosphate: step 9/9.</text>
</comment>
<accession>A0ABR6SDW7</accession>
<name>A0ABR6SDW7_ANAVA</name>
<sequence>MLVLKTTDQEFSTRFQSLVSDRREATVDVSGTVRDILAHVKAHGDAAVQEYTSRFDHYSPHSHHLSAAFIAEQAAKCSAEVKAAIELAAERISSFHQKQLPQDIGYTDTVGVKLGLNWVALSQVGIYVPGGRASYPSSVLMNALPAKIAGVERIVMTVPMPHGEINPAVLAAAQVAGVTEIYSIGGAQAVGALAYGTETITPVDKIVGPGNAYVAEAKRQVFGTVGIDSIAGPSEILVVADRQNNPEWIAWDLLSQAEHDPSAQSILITDSESFAQQVIGAVEQILTTLPTTKVASSSWQNHGAVIIVRDLAESIPLLNQLAPEHVELCVDNPQLLASQIKCAGSLFLGRYTPEAIGDYLGGPNHVLPTSRSARFASGLSVYDFLKRITYLECNQAALQAIGQSAVTLAETEGLPAHAGSVAVRLQGLNDM</sequence>
<evidence type="ECO:0000256" key="2">
    <source>
        <dbReference type="ARBA" id="ARBA00010178"/>
    </source>
</evidence>
<dbReference type="InterPro" id="IPR012131">
    <property type="entry name" value="Hstdl_DH"/>
</dbReference>
<feature type="active site" description="Proton acceptor" evidence="8">
    <location>
        <position position="325"/>
    </location>
</feature>
<comment type="function">
    <text evidence="1 8">Catalyzes the sequential NAD-dependent oxidations of L-histidinol to L-histidinaldehyde and then to L-histidine.</text>
</comment>
<dbReference type="Proteomes" id="UP000570851">
    <property type="component" value="Unassembled WGS sequence"/>
</dbReference>
<evidence type="ECO:0000256" key="7">
    <source>
        <dbReference type="ARBA" id="ARBA00049489"/>
    </source>
</evidence>
<comment type="caution">
    <text evidence="11">The sequence shown here is derived from an EMBL/GenBank/DDBJ whole genome shotgun (WGS) entry which is preliminary data.</text>
</comment>
<feature type="binding site" evidence="8">
    <location>
        <position position="412"/>
    </location>
    <ligand>
        <name>substrate</name>
    </ligand>
</feature>
<comment type="cofactor">
    <cofactor evidence="8">
        <name>Zn(2+)</name>
        <dbReference type="ChEBI" id="CHEBI:29105"/>
    </cofactor>
    <text evidence="8">Binds 1 zinc ion per subunit.</text>
</comment>
<feature type="binding site" evidence="8">
    <location>
        <position position="358"/>
    </location>
    <ligand>
        <name>substrate</name>
    </ligand>
</feature>
<dbReference type="RefSeq" id="WP_011317709.1">
    <property type="nucleotide sequence ID" value="NZ_JACKZP010000116.1"/>
</dbReference>
<feature type="active site" description="Proton acceptor" evidence="8">
    <location>
        <position position="324"/>
    </location>
</feature>
<dbReference type="PRINTS" id="PR00083">
    <property type="entry name" value="HOLDHDRGNASE"/>
</dbReference>
<feature type="binding site" evidence="8">
    <location>
        <position position="417"/>
    </location>
    <ligand>
        <name>substrate</name>
    </ligand>
</feature>
<dbReference type="PIRSF" id="PIRSF000099">
    <property type="entry name" value="Histidinol_dh"/>
    <property type="match status" value="1"/>
</dbReference>
<evidence type="ECO:0000313" key="11">
    <source>
        <dbReference type="EMBL" id="MBC1304596.1"/>
    </source>
</evidence>
<feature type="binding site" evidence="8">
    <location>
        <position position="234"/>
    </location>
    <ligand>
        <name>substrate</name>
    </ligand>
</feature>
<dbReference type="EMBL" id="JACKZP010000116">
    <property type="protein sequence ID" value="MBC1304596.1"/>
    <property type="molecule type" value="Genomic_DNA"/>
</dbReference>
<gene>
    <name evidence="8 11" type="primary">hisD</name>
    <name evidence="11" type="ORF">GNE12_22010</name>
</gene>
<dbReference type="GeneID" id="58723521"/>
<feature type="binding site" evidence="8">
    <location>
        <position position="256"/>
    </location>
    <ligand>
        <name>substrate</name>
    </ligand>
</feature>
<evidence type="ECO:0000256" key="9">
    <source>
        <dbReference type="PIRNR" id="PIRNR000099"/>
    </source>
</evidence>
<comment type="catalytic activity">
    <reaction evidence="7 8">
        <text>L-histidinol + 2 NAD(+) + H2O = L-histidine + 2 NADH + 3 H(+)</text>
        <dbReference type="Rhea" id="RHEA:20641"/>
        <dbReference type="ChEBI" id="CHEBI:15377"/>
        <dbReference type="ChEBI" id="CHEBI:15378"/>
        <dbReference type="ChEBI" id="CHEBI:57540"/>
        <dbReference type="ChEBI" id="CHEBI:57595"/>
        <dbReference type="ChEBI" id="CHEBI:57699"/>
        <dbReference type="ChEBI" id="CHEBI:57945"/>
        <dbReference type="EC" id="1.1.1.23"/>
    </reaction>
</comment>
<feature type="binding site" evidence="8">
    <location>
        <position position="211"/>
    </location>
    <ligand>
        <name>NAD(+)</name>
        <dbReference type="ChEBI" id="CHEBI:57540"/>
    </ligand>
</feature>
<dbReference type="GO" id="GO:0004399">
    <property type="term" value="F:histidinol dehydrogenase activity"/>
    <property type="evidence" value="ECO:0007669"/>
    <property type="project" value="UniProtKB-EC"/>
</dbReference>
<protein>
    <recommendedName>
        <fullName evidence="3 8">Histidinol dehydrogenase</fullName>
        <shortName evidence="8">HDH</shortName>
        <ecNumber evidence="3 8">1.1.1.23</ecNumber>
    </recommendedName>
</protein>
<keyword evidence="8" id="KW-0368">Histidine biosynthesis</keyword>
<dbReference type="InterPro" id="IPR022695">
    <property type="entry name" value="Histidinol_DH_monofunct"/>
</dbReference>
<dbReference type="PANTHER" id="PTHR21256:SF2">
    <property type="entry name" value="HISTIDINE BIOSYNTHESIS TRIFUNCTIONAL PROTEIN"/>
    <property type="match status" value="1"/>
</dbReference>